<reference evidence="7 8" key="1">
    <citation type="journal article" date="2019" name="Int. J. Syst. Evol. Microbiol.">
        <title>The Global Catalogue of Microorganisms (GCM) 10K type strain sequencing project: providing services to taxonomists for standard genome sequencing and annotation.</title>
        <authorList>
            <consortium name="The Broad Institute Genomics Platform"/>
            <consortium name="The Broad Institute Genome Sequencing Center for Infectious Disease"/>
            <person name="Wu L."/>
            <person name="Ma J."/>
        </authorList>
    </citation>
    <scope>NUCLEOTIDE SEQUENCE [LARGE SCALE GENOMIC DNA]</scope>
    <source>
        <strain evidence="7 8">JCM 16327</strain>
    </source>
</reference>
<name>A0AAV3SYA5_9EURY</name>
<evidence type="ECO:0000313" key="7">
    <source>
        <dbReference type="EMBL" id="GAA0643491.1"/>
    </source>
</evidence>
<evidence type="ECO:0000256" key="5">
    <source>
        <dbReference type="ARBA" id="ARBA00023002"/>
    </source>
</evidence>
<dbReference type="SUPFAM" id="SSF51905">
    <property type="entry name" value="FAD/NAD(P)-binding domain"/>
    <property type="match status" value="2"/>
</dbReference>
<comment type="cofactor">
    <cofactor evidence="1">
        <name>FAD</name>
        <dbReference type="ChEBI" id="CHEBI:57692"/>
    </cofactor>
</comment>
<feature type="domain" description="FAD/NAD(P)-binding" evidence="6">
    <location>
        <begin position="3"/>
        <end position="292"/>
    </location>
</feature>
<dbReference type="InterPro" id="IPR036188">
    <property type="entry name" value="FAD/NAD-bd_sf"/>
</dbReference>
<dbReference type="InterPro" id="IPR023753">
    <property type="entry name" value="FAD/NAD-binding_dom"/>
</dbReference>
<dbReference type="GO" id="GO:0003955">
    <property type="term" value="F:NAD(P)H dehydrogenase (quinone) activity"/>
    <property type="evidence" value="ECO:0007669"/>
    <property type="project" value="TreeGrafter"/>
</dbReference>
<accession>A0AAV3SYA5</accession>
<gene>
    <name evidence="7" type="ORF">GCM10009019_01570</name>
</gene>
<keyword evidence="4" id="KW-0274">FAD</keyword>
<evidence type="ECO:0000256" key="3">
    <source>
        <dbReference type="ARBA" id="ARBA00022630"/>
    </source>
</evidence>
<dbReference type="EMBL" id="BAAADU010000002">
    <property type="protein sequence ID" value="GAA0643491.1"/>
    <property type="molecule type" value="Genomic_DNA"/>
</dbReference>
<dbReference type="PANTHER" id="PTHR42913">
    <property type="entry name" value="APOPTOSIS-INDUCING FACTOR 1"/>
    <property type="match status" value="1"/>
</dbReference>
<evidence type="ECO:0000313" key="8">
    <source>
        <dbReference type="Proteomes" id="UP001500194"/>
    </source>
</evidence>
<comment type="caution">
    <text evidence="7">The sequence shown here is derived from an EMBL/GenBank/DDBJ whole genome shotgun (WGS) entry which is preliminary data.</text>
</comment>
<evidence type="ECO:0000256" key="4">
    <source>
        <dbReference type="ARBA" id="ARBA00022827"/>
    </source>
</evidence>
<dbReference type="InterPro" id="IPR051169">
    <property type="entry name" value="NADH-Q_oxidoreductase"/>
</dbReference>
<organism evidence="7 8">
    <name type="scientific">Salarchaeum japonicum</name>
    <dbReference type="NCBI Taxonomy" id="555573"/>
    <lineage>
        <taxon>Archaea</taxon>
        <taxon>Methanobacteriati</taxon>
        <taxon>Methanobacteriota</taxon>
        <taxon>Stenosarchaea group</taxon>
        <taxon>Halobacteria</taxon>
        <taxon>Halobacteriales</taxon>
        <taxon>Halobacteriaceae</taxon>
    </lineage>
</organism>
<keyword evidence="5" id="KW-0560">Oxidoreductase</keyword>
<proteinExistence type="inferred from homology"/>
<evidence type="ECO:0000256" key="1">
    <source>
        <dbReference type="ARBA" id="ARBA00001974"/>
    </source>
</evidence>
<comment type="similarity">
    <text evidence="2">Belongs to the NADH dehydrogenase family.</text>
</comment>
<sequence length="389" mass="41451">MRMRVVVLGGGYAGLLLTRKLEDRLPRDAELLLVDDTGDHLVQHELHRVIRKPGLTDAITIPLTDLTERAEVREDTVRGIDTDAKTVSLDDGGDLEYDAVAVCLGAQTAFYDLPGVEEHATPMKRLEHAARARRDFEGVLDTGGGTVVVGGAGLSGVQVAGEFAALAREEGVEDDVDVVLVDRSADVTTGFPENFRRAVRRELDRLDVTVHTNAAVTGTTDAEVEFAERDPIAYDQFVWTGGIRGPDALDGERRGVRGTLEFAENAFAVGDAARVVDADGAVVPASAQAAVRATDVAARNLLASLEETDGFDPRLEQWRFESPGWLVSVGDGAVAQLGPEVLTGKAAEVVKSSVGVAYLAEHGSLRNAIEVVREDVEGAPALPDLDALD</sequence>
<dbReference type="Gene3D" id="3.50.50.100">
    <property type="match status" value="1"/>
</dbReference>
<evidence type="ECO:0000256" key="2">
    <source>
        <dbReference type="ARBA" id="ARBA00005272"/>
    </source>
</evidence>
<protein>
    <submittedName>
        <fullName evidence="7">NAD(P)/FAD-dependent oxidoreductase</fullName>
    </submittedName>
</protein>
<dbReference type="GO" id="GO:0019646">
    <property type="term" value="P:aerobic electron transport chain"/>
    <property type="evidence" value="ECO:0007669"/>
    <property type="project" value="TreeGrafter"/>
</dbReference>
<dbReference type="Proteomes" id="UP001500194">
    <property type="component" value="Unassembled WGS sequence"/>
</dbReference>
<dbReference type="Pfam" id="PF07992">
    <property type="entry name" value="Pyr_redox_2"/>
    <property type="match status" value="1"/>
</dbReference>
<dbReference type="PANTHER" id="PTHR42913:SF3">
    <property type="entry name" value="64 KDA MITOCHONDRIAL NADH DEHYDROGENASE (EUROFUNG)"/>
    <property type="match status" value="1"/>
</dbReference>
<evidence type="ECO:0000259" key="6">
    <source>
        <dbReference type="Pfam" id="PF07992"/>
    </source>
</evidence>
<dbReference type="AlphaFoldDB" id="A0AAV3SYA5"/>
<keyword evidence="3" id="KW-0285">Flavoprotein</keyword>
<keyword evidence="8" id="KW-1185">Reference proteome</keyword>